<comment type="similarity">
    <text evidence="1">Belongs to the glycosyl hydrolase 38 family.</text>
</comment>
<dbReference type="EMBL" id="JABVEC010000017">
    <property type="protein sequence ID" value="MBC6468254.1"/>
    <property type="molecule type" value="Genomic_DNA"/>
</dbReference>
<keyword evidence="4" id="KW-0326">Glycosidase</keyword>
<evidence type="ECO:0000256" key="4">
    <source>
        <dbReference type="ARBA" id="ARBA00023295"/>
    </source>
</evidence>
<dbReference type="SMART" id="SM00872">
    <property type="entry name" value="Alpha-mann_mid"/>
    <property type="match status" value="1"/>
</dbReference>
<evidence type="ECO:0000259" key="6">
    <source>
        <dbReference type="SMART" id="SM00872"/>
    </source>
</evidence>
<dbReference type="PANTHER" id="PTHR46017:SF1">
    <property type="entry name" value="ALPHA-MANNOSIDASE 2C1"/>
    <property type="match status" value="1"/>
</dbReference>
<dbReference type="InterPro" id="IPR015341">
    <property type="entry name" value="Glyco_hydro_38_cen"/>
</dbReference>
<sequence length="1471" mass="156692">MRISQVSSTDLFIGPEVAPRQVVRVGLANAGSGAAEPSDLVRVMVEGPGVTTPEPVLVTGLAAGEEREVEVGVRLSEPVNPGTVRRVTAIADTGNVRRTAAGEVVAADTGWTMWMVSHFHYDPVWWNTQAAFTEVWYDLPAAESVRPAEVKTAFDLCRAHLEAARLDPDYKFVLAEVDYLKPYWDSFPEDRADLRRFLSEGRVELVGGTYNEPNTNLTHPESTIRNAVYGVGYQRDVVGGDPASAWMLDVFGHDPAFPGLMADAGLTSSSWARGPFHMWGPNRHVGDNERMQFASEFEWISPNGRGLLTSYMANHYGAGWEMERHDNVEDAIEEAVRQFRLLRPVAATRNVLLPVGADHVVPSRWCTEVHREWAKRYVWPRFVVGLPRDFFGAVRDETGERRARFSPQSRDMNPVYTGKDVSYIDTKQAQRAAEIAVLDGERLATLATLLGGVRYPAEALDKAWRQLAFGAHHDAITGSESDQVYLDLLGGWREAYELGDEVRTAAIDHIAAHADTSGEGRPVLVVNTLSWPRDGITTVRIAFPEPGHGGVELRDEVGGPVAAVTEALRRHGDGTLAEVTLTFLAKDVPALGYRVYRAVEAADVPAGWTATGGLVAANAAFRVEADPARGGALSSIRDLRTGRELLRSGRVGGELVVYEEHATHPVWGEGPWHLLPKGPGRGVGEHKAHVRVEQCPIGRRVVSETTAGELRITQETLLWDGVDRVDFRSHVDGSIGHDRLLRVRFPVDVPGARPVSETGFAAVGRPFGFPDADAAESLWTLDNPAHNWVALSSAARIALTGEDGSRHEHAIGVAEVIEPDAIEPDGARFPDEVRALVAGLAGQGVTATCSRPDGSRYGSLDVDSNLPDVRIILGGPGDNAFAAAVLADAGAAYSTALERHGRVFVPAARPLEDVWTPTADLRGPRDLPVLIVAGDDLGVEIARLSTDVADSVIEVSRPSDLDGTPAPLDGYSVGLLNQGTPGFVTGTDGTLYLNLMRSCSAWPCGVWIDGERRTAPDGSSFAWQHWSHTFCYSLVAGPGDWREAGFVRAGQEYNHAVLSRPARPGGGVLPTAASLASVEPARVVLTALKPKGNPLASGDAGDADVSEGMIVRAYESSGRPAEARIRLLGGLTDARVVNVLEEVPAEVHGQVDVGTETGGTETGGTETGGTETGGTETGGTVTARLGASGIVTLSARPAMANDPGAVSGQGRLGPRTEPAQPVFTRYWLHNKGPAPVGNLPVSVNIGPATTSLSGTGDSATVRATVSTSTRPADGRVELAVPLGLSVDHAPLEYDLGAGEHAEFTLTVRAEETGTYFLAARIDDELGQVLEDATTVVVGAAQAQTPISVAFEPEGLLLPPGGESEIIARLSNLTGSEVRGEAQLLSPVGTWGPGSDTLVTPWTQGFAVAPGATADLRFVVRACAGARRGAHWWAMARIGCFGRLHYTVAIPVHISAGEPGGDRPGTRPPDAR</sequence>
<name>A0ABR7LUI6_9ACTN</name>
<dbReference type="InterPro" id="IPR011013">
    <property type="entry name" value="Gal_mutarotase_sf_dom"/>
</dbReference>
<evidence type="ECO:0000256" key="3">
    <source>
        <dbReference type="ARBA" id="ARBA00022801"/>
    </source>
</evidence>
<evidence type="ECO:0000256" key="1">
    <source>
        <dbReference type="ARBA" id="ARBA00009792"/>
    </source>
</evidence>
<dbReference type="RefSeq" id="WP_187245254.1">
    <property type="nucleotide sequence ID" value="NZ_BAAAOK010000019.1"/>
</dbReference>
<keyword evidence="2" id="KW-0479">Metal-binding</keyword>
<comment type="caution">
    <text evidence="7">The sequence shown here is derived from an EMBL/GenBank/DDBJ whole genome shotgun (WGS) entry which is preliminary data.</text>
</comment>
<keyword evidence="3 7" id="KW-0378">Hydrolase</keyword>
<feature type="region of interest" description="Disordered" evidence="5">
    <location>
        <begin position="1152"/>
        <end position="1181"/>
    </location>
</feature>
<dbReference type="InterPro" id="IPR027291">
    <property type="entry name" value="Glyco_hydro_38_N_sf"/>
</dbReference>
<dbReference type="SUPFAM" id="SSF74650">
    <property type="entry name" value="Galactose mutarotase-like"/>
    <property type="match status" value="2"/>
</dbReference>
<evidence type="ECO:0000256" key="2">
    <source>
        <dbReference type="ARBA" id="ARBA00022723"/>
    </source>
</evidence>
<reference evidence="7 8" key="1">
    <citation type="submission" date="2020-06" db="EMBL/GenBank/DDBJ databases">
        <title>Actinomadura xiongansis sp. nov., isolated from soil of Baiyangdian.</title>
        <authorList>
            <person name="Zhang X."/>
        </authorList>
    </citation>
    <scope>NUCLEOTIDE SEQUENCE [LARGE SCALE GENOMIC DNA]</scope>
    <source>
        <strain evidence="7 8">HBUM206468</strain>
    </source>
</reference>
<dbReference type="InterPro" id="IPR000602">
    <property type="entry name" value="Glyco_hydro_38_N"/>
</dbReference>
<feature type="domain" description="Glycoside hydrolase family 38 central" evidence="6">
    <location>
        <begin position="421"/>
        <end position="492"/>
    </location>
</feature>
<dbReference type="CDD" id="cd10786">
    <property type="entry name" value="GH38N_AMII_like"/>
    <property type="match status" value="1"/>
</dbReference>
<keyword evidence="8" id="KW-1185">Reference proteome</keyword>
<dbReference type="Gene3D" id="1.20.1270.50">
    <property type="entry name" value="Glycoside hydrolase family 38, central domain"/>
    <property type="match status" value="1"/>
</dbReference>
<accession>A0ABR7LUI6</accession>
<dbReference type="Pfam" id="PF07748">
    <property type="entry name" value="Glyco_hydro_38C"/>
    <property type="match status" value="1"/>
</dbReference>
<dbReference type="InterPro" id="IPR037094">
    <property type="entry name" value="Glyco_hydro_38_cen_sf"/>
</dbReference>
<gene>
    <name evidence="7" type="ORF">HKK74_22555</name>
</gene>
<dbReference type="PANTHER" id="PTHR46017">
    <property type="entry name" value="ALPHA-MANNOSIDASE 2C1"/>
    <property type="match status" value="1"/>
</dbReference>
<feature type="compositionally biased region" description="Gly residues" evidence="5">
    <location>
        <begin position="1156"/>
        <end position="1177"/>
    </location>
</feature>
<protein>
    <submittedName>
        <fullName evidence="7">Glycoside hydrolase</fullName>
    </submittedName>
</protein>
<dbReference type="SUPFAM" id="SSF88688">
    <property type="entry name" value="Families 57/38 glycoside transferase middle domain"/>
    <property type="match status" value="1"/>
</dbReference>
<dbReference type="Gene3D" id="3.20.110.10">
    <property type="entry name" value="Glycoside hydrolase 38, N terminal domain"/>
    <property type="match status" value="1"/>
</dbReference>
<evidence type="ECO:0000313" key="8">
    <source>
        <dbReference type="Proteomes" id="UP000805614"/>
    </source>
</evidence>
<dbReference type="InterPro" id="IPR011682">
    <property type="entry name" value="Glyco_hydro_38_C"/>
</dbReference>
<dbReference type="Pfam" id="PF09261">
    <property type="entry name" value="Alpha-mann_mid"/>
    <property type="match status" value="1"/>
</dbReference>
<dbReference type="GO" id="GO:0016787">
    <property type="term" value="F:hydrolase activity"/>
    <property type="evidence" value="ECO:0007669"/>
    <property type="project" value="UniProtKB-KW"/>
</dbReference>
<dbReference type="InterPro" id="IPR011330">
    <property type="entry name" value="Glyco_hydro/deAcase_b/a-brl"/>
</dbReference>
<dbReference type="Pfam" id="PF01074">
    <property type="entry name" value="Glyco_hydro_38N"/>
    <property type="match status" value="1"/>
</dbReference>
<dbReference type="Gene3D" id="2.70.98.30">
    <property type="entry name" value="Golgi alpha-mannosidase II, domain 4"/>
    <property type="match status" value="2"/>
</dbReference>
<dbReference type="Proteomes" id="UP000805614">
    <property type="component" value="Unassembled WGS sequence"/>
</dbReference>
<organism evidence="7 8">
    <name type="scientific">Actinomadura alba</name>
    <dbReference type="NCBI Taxonomy" id="406431"/>
    <lineage>
        <taxon>Bacteria</taxon>
        <taxon>Bacillati</taxon>
        <taxon>Actinomycetota</taxon>
        <taxon>Actinomycetes</taxon>
        <taxon>Streptosporangiales</taxon>
        <taxon>Thermomonosporaceae</taxon>
        <taxon>Actinomadura</taxon>
    </lineage>
</organism>
<evidence type="ECO:0000256" key="5">
    <source>
        <dbReference type="SAM" id="MobiDB-lite"/>
    </source>
</evidence>
<proteinExistence type="inferred from homology"/>
<dbReference type="SUPFAM" id="SSF88713">
    <property type="entry name" value="Glycoside hydrolase/deacetylase"/>
    <property type="match status" value="1"/>
</dbReference>
<dbReference type="InterPro" id="IPR028995">
    <property type="entry name" value="Glyco_hydro_57/38_cen_sf"/>
</dbReference>
<evidence type="ECO:0000313" key="7">
    <source>
        <dbReference type="EMBL" id="MBC6468254.1"/>
    </source>
</evidence>